<reference evidence="9 10" key="1">
    <citation type="submission" date="2020-07" db="EMBL/GenBank/DDBJ databases">
        <title>Moheibacter lacus sp. nov., a member of the family Flavobacteriaceae isolated from freshwater lake sediment.</title>
        <authorList>
            <person name="Liu Y."/>
        </authorList>
    </citation>
    <scope>NUCLEOTIDE SEQUENCE [LARGE SCALE GENOMIC DNA]</scope>
    <source>
        <strain evidence="9 10">BDHS18</strain>
    </source>
</reference>
<dbReference type="NCBIfam" id="TIGR00173">
    <property type="entry name" value="menD"/>
    <property type="match status" value="1"/>
</dbReference>
<keyword evidence="2 6" id="KW-0479">Metal-binding</keyword>
<comment type="caution">
    <text evidence="9">The sequence shown here is derived from an EMBL/GenBank/DDBJ whole genome shotgun (WGS) entry which is preliminary data.</text>
</comment>
<name>A0A838ZNV2_9FLAO</name>
<comment type="cofactor">
    <cofactor evidence="6">
        <name>thiamine diphosphate</name>
        <dbReference type="ChEBI" id="CHEBI:58937"/>
    </cofactor>
    <text evidence="6">Binds 1 thiamine pyrophosphate per subunit.</text>
</comment>
<evidence type="ECO:0000259" key="7">
    <source>
        <dbReference type="Pfam" id="PF02775"/>
    </source>
</evidence>
<evidence type="ECO:0000256" key="2">
    <source>
        <dbReference type="ARBA" id="ARBA00022723"/>
    </source>
</evidence>
<keyword evidence="5 6" id="KW-0464">Manganese</keyword>
<dbReference type="GO" id="GO:0070204">
    <property type="term" value="F:2-succinyl-5-enolpyruvyl-6-hydroxy-3-cyclohexene-1-carboxylic-acid synthase activity"/>
    <property type="evidence" value="ECO:0007669"/>
    <property type="project" value="UniProtKB-UniRule"/>
</dbReference>
<dbReference type="InterPro" id="IPR012001">
    <property type="entry name" value="Thiamin_PyroP_enz_TPP-bd_dom"/>
</dbReference>
<evidence type="ECO:0000256" key="3">
    <source>
        <dbReference type="ARBA" id="ARBA00022842"/>
    </source>
</evidence>
<dbReference type="GO" id="GO:0009234">
    <property type="term" value="P:menaquinone biosynthetic process"/>
    <property type="evidence" value="ECO:0007669"/>
    <property type="project" value="UniProtKB-UniRule"/>
</dbReference>
<dbReference type="EC" id="2.2.1.9" evidence="6"/>
<gene>
    <name evidence="6 9" type="primary">menD</name>
    <name evidence="9" type="ORF">HU137_01320</name>
</gene>
<evidence type="ECO:0000313" key="9">
    <source>
        <dbReference type="EMBL" id="MBA5628405.1"/>
    </source>
</evidence>
<evidence type="ECO:0000256" key="6">
    <source>
        <dbReference type="HAMAP-Rule" id="MF_01659"/>
    </source>
</evidence>
<dbReference type="RefSeq" id="WP_182042006.1">
    <property type="nucleotide sequence ID" value="NZ_JACDZE010000001.1"/>
</dbReference>
<dbReference type="InterPro" id="IPR011766">
    <property type="entry name" value="TPP_enzyme_TPP-bd"/>
</dbReference>
<feature type="domain" description="Thiamine pyrophosphate enzyme N-terminal TPP-binding" evidence="8">
    <location>
        <begin position="11"/>
        <end position="112"/>
    </location>
</feature>
<dbReference type="GO" id="GO:0030145">
    <property type="term" value="F:manganese ion binding"/>
    <property type="evidence" value="ECO:0007669"/>
    <property type="project" value="UniProtKB-UniRule"/>
</dbReference>
<keyword evidence="1 6" id="KW-0808">Transferase</keyword>
<dbReference type="UniPathway" id="UPA00079"/>
<dbReference type="EMBL" id="JACDZE010000001">
    <property type="protein sequence ID" value="MBA5628405.1"/>
    <property type="molecule type" value="Genomic_DNA"/>
</dbReference>
<dbReference type="Pfam" id="PF02776">
    <property type="entry name" value="TPP_enzyme_N"/>
    <property type="match status" value="1"/>
</dbReference>
<dbReference type="Gene3D" id="3.40.50.970">
    <property type="match status" value="2"/>
</dbReference>
<dbReference type="HAMAP" id="MF_01659">
    <property type="entry name" value="MenD"/>
    <property type="match status" value="1"/>
</dbReference>
<dbReference type="PANTHER" id="PTHR42916:SF1">
    <property type="entry name" value="PROTEIN PHYLLO, CHLOROPLASTIC"/>
    <property type="match status" value="1"/>
</dbReference>
<dbReference type="AlphaFoldDB" id="A0A838ZNV2"/>
<comment type="subunit">
    <text evidence="6">Homodimer.</text>
</comment>
<comment type="similarity">
    <text evidence="6">Belongs to the TPP enzyme family. MenD subfamily.</text>
</comment>
<evidence type="ECO:0000259" key="8">
    <source>
        <dbReference type="Pfam" id="PF02776"/>
    </source>
</evidence>
<comment type="cofactor">
    <cofactor evidence="6">
        <name>Mg(2+)</name>
        <dbReference type="ChEBI" id="CHEBI:18420"/>
    </cofactor>
    <cofactor evidence="6">
        <name>Mn(2+)</name>
        <dbReference type="ChEBI" id="CHEBI:29035"/>
    </cofactor>
</comment>
<protein>
    <recommendedName>
        <fullName evidence="6">2-succinyl-5-enolpyruvyl-6-hydroxy-3-cyclohexene-1-carboxylate synthase</fullName>
        <shortName evidence="6">SEPHCHC synthase</shortName>
        <ecNumber evidence="6">2.2.1.9</ecNumber>
    </recommendedName>
    <alternativeName>
        <fullName evidence="6">Menaquinone biosynthesis protein MenD</fullName>
    </alternativeName>
</protein>
<keyword evidence="6" id="KW-0474">Menaquinone biosynthesis</keyword>
<evidence type="ECO:0000256" key="4">
    <source>
        <dbReference type="ARBA" id="ARBA00023052"/>
    </source>
</evidence>
<comment type="pathway">
    <text evidence="6">Quinol/quinone metabolism; 1,4-dihydroxy-2-naphthoate biosynthesis; 1,4-dihydroxy-2-naphthoate from chorismate: step 2/7.</text>
</comment>
<dbReference type="UniPathway" id="UPA01057">
    <property type="reaction ID" value="UER00164"/>
</dbReference>
<keyword evidence="10" id="KW-1185">Reference proteome</keyword>
<comment type="function">
    <text evidence="6">Catalyzes the thiamine diphosphate-dependent decarboxylation of 2-oxoglutarate and the subsequent addition of the resulting succinic semialdehyde-thiamine pyrophosphate anion to isochorismate to yield 2-succinyl-5-enolpyruvyl-6-hydroxy-3-cyclohexene-1-carboxylate (SEPHCHC).</text>
</comment>
<dbReference type="PANTHER" id="PTHR42916">
    <property type="entry name" value="2-SUCCINYL-5-ENOLPYRUVYL-6-HYDROXY-3-CYCLOHEXENE-1-CARBOXYLATE SYNTHASE"/>
    <property type="match status" value="1"/>
</dbReference>
<sequence>MKKFSKKLNVQLIAETFKSFGIDHIVLSPGSRNGALATHFSHHPDFKTYSIVDERSAGFVGLGMAQQLKKPVVLCCTSGSAVVNYYPAVTEAFYQNVPLIILSADRPEHLVDNFDGQTIRQKNALDLHCYHSTQLTEDESTQSLTENLGLIKKAVRNSIQNSGPVHINMPFSEPLYEFQETIDIQFEEFKIPDLAKENDEIDDEKLIQKWNASQKKLVLVGMQFPDEKLNEWIKKLADDDSVVILTETTSNLHSPRFFNKIDSVIFSLKDEILEHLKPEILLTVGQNVISKKVKSFLRNHQPQEHWHLDEFWQPDTYQCLTEKIQINSIEFLEEFVPKIIQQKSQYFNDWNSIRKEKEIHQNEFAENQTFSDFKAMEKLVETYPENAQIHYSNSAVIRYAQLFSHSDKNSIFCNRGTSGIDGCTSTAAGAAIVNDIQTVLVTGDISFFYDSNGLWNPYIPHSFRIILLNNGGGNIFKIIPGPENSGVVETVFETRHHLSAEHLAEMFGFEYKKVENLDQLEDVLEDFYAISEKPKLLEIKTSEIDNAKIQRDYFNFI</sequence>
<dbReference type="Pfam" id="PF02775">
    <property type="entry name" value="TPP_enzyme_C"/>
    <property type="match status" value="1"/>
</dbReference>
<dbReference type="GO" id="GO:0000287">
    <property type="term" value="F:magnesium ion binding"/>
    <property type="evidence" value="ECO:0007669"/>
    <property type="project" value="UniProtKB-UniRule"/>
</dbReference>
<keyword evidence="4 6" id="KW-0786">Thiamine pyrophosphate</keyword>
<dbReference type="PIRSF" id="PIRSF004983">
    <property type="entry name" value="MenD"/>
    <property type="match status" value="1"/>
</dbReference>
<comment type="catalytic activity">
    <reaction evidence="6">
        <text>isochorismate + 2-oxoglutarate + H(+) = 5-enolpyruvoyl-6-hydroxy-2-succinyl-cyclohex-3-ene-1-carboxylate + CO2</text>
        <dbReference type="Rhea" id="RHEA:25593"/>
        <dbReference type="ChEBI" id="CHEBI:15378"/>
        <dbReference type="ChEBI" id="CHEBI:16526"/>
        <dbReference type="ChEBI" id="CHEBI:16810"/>
        <dbReference type="ChEBI" id="CHEBI:29780"/>
        <dbReference type="ChEBI" id="CHEBI:58818"/>
        <dbReference type="EC" id="2.2.1.9"/>
    </reaction>
</comment>
<dbReference type="Gene3D" id="3.40.50.1220">
    <property type="entry name" value="TPP-binding domain"/>
    <property type="match status" value="1"/>
</dbReference>
<dbReference type="GO" id="GO:0030976">
    <property type="term" value="F:thiamine pyrophosphate binding"/>
    <property type="evidence" value="ECO:0007669"/>
    <property type="project" value="UniProtKB-UniRule"/>
</dbReference>
<comment type="pathway">
    <text evidence="6">Quinol/quinone metabolism; menaquinone biosynthesis.</text>
</comment>
<feature type="domain" description="Thiamine pyrophosphate enzyme TPP-binding" evidence="7">
    <location>
        <begin position="400"/>
        <end position="538"/>
    </location>
</feature>
<proteinExistence type="inferred from homology"/>
<organism evidence="9 10">
    <name type="scientific">Moheibacter lacus</name>
    <dbReference type="NCBI Taxonomy" id="2745851"/>
    <lineage>
        <taxon>Bacteria</taxon>
        <taxon>Pseudomonadati</taxon>
        <taxon>Bacteroidota</taxon>
        <taxon>Flavobacteriia</taxon>
        <taxon>Flavobacteriales</taxon>
        <taxon>Weeksellaceae</taxon>
        <taxon>Moheibacter</taxon>
    </lineage>
</organism>
<dbReference type="SUPFAM" id="SSF52518">
    <property type="entry name" value="Thiamin diphosphate-binding fold (THDP-binding)"/>
    <property type="match status" value="2"/>
</dbReference>
<accession>A0A838ZNV2</accession>
<evidence type="ECO:0000256" key="1">
    <source>
        <dbReference type="ARBA" id="ARBA00022679"/>
    </source>
</evidence>
<evidence type="ECO:0000256" key="5">
    <source>
        <dbReference type="ARBA" id="ARBA00023211"/>
    </source>
</evidence>
<dbReference type="CDD" id="cd02009">
    <property type="entry name" value="TPP_SHCHC_synthase"/>
    <property type="match status" value="1"/>
</dbReference>
<evidence type="ECO:0000313" key="10">
    <source>
        <dbReference type="Proteomes" id="UP000552241"/>
    </source>
</evidence>
<keyword evidence="3 6" id="KW-0460">Magnesium</keyword>
<dbReference type="Proteomes" id="UP000552241">
    <property type="component" value="Unassembled WGS sequence"/>
</dbReference>
<dbReference type="InterPro" id="IPR004433">
    <property type="entry name" value="MenaQ_synth_MenD"/>
</dbReference>
<dbReference type="InterPro" id="IPR029061">
    <property type="entry name" value="THDP-binding"/>
</dbReference>
<dbReference type="CDD" id="cd07037">
    <property type="entry name" value="TPP_PYR_MenD"/>
    <property type="match status" value="1"/>
</dbReference>